<name>A0A2U8VWX7_9HYPH</name>
<evidence type="ECO:0000256" key="1">
    <source>
        <dbReference type="SAM" id="MobiDB-lite"/>
    </source>
</evidence>
<dbReference type="EMBL" id="CP029551">
    <property type="protein sequence ID" value="AWN38303.1"/>
    <property type="molecule type" value="Genomic_DNA"/>
</dbReference>
<feature type="region of interest" description="Disordered" evidence="1">
    <location>
        <begin position="1"/>
        <end position="23"/>
    </location>
</feature>
<sequence>MFEPFRAIIDGDEPPPPGSRAPDAEELSRALQVLLKAQVIYSSTPGIGRSYELARHYQPFFTDYFACLGYQMAVSHRDQMVSLTLPIDAARHDIVSERLRKDETLVLLALRLAYEEGVRDHRISTDGIVEITTDDLVESIRTAARSEPPDEARLIETLRLFARRGGVRLGERDRSERVTPVMVLPGILVLASDGWLERIEAWAGAADGAGESTGESAGDGGE</sequence>
<accession>A0A2U8VWX7</accession>
<evidence type="ECO:0008006" key="4">
    <source>
        <dbReference type="Google" id="ProtNLM"/>
    </source>
</evidence>
<dbReference type="Proteomes" id="UP000246058">
    <property type="component" value="Chromosome"/>
</dbReference>
<dbReference type="KEGG" id="meti:DK427_23275"/>
<proteinExistence type="predicted"/>
<gene>
    <name evidence="2" type="ORF">DK427_23275</name>
</gene>
<keyword evidence="3" id="KW-1185">Reference proteome</keyword>
<evidence type="ECO:0000313" key="2">
    <source>
        <dbReference type="EMBL" id="AWN38303.1"/>
    </source>
</evidence>
<dbReference type="AlphaFoldDB" id="A0A2U8VWX7"/>
<organism evidence="2 3">
    <name type="scientific">Methylobacterium radiodurans</name>
    <dbReference type="NCBI Taxonomy" id="2202828"/>
    <lineage>
        <taxon>Bacteria</taxon>
        <taxon>Pseudomonadati</taxon>
        <taxon>Pseudomonadota</taxon>
        <taxon>Alphaproteobacteria</taxon>
        <taxon>Hyphomicrobiales</taxon>
        <taxon>Methylobacteriaceae</taxon>
        <taxon>Methylobacterium</taxon>
    </lineage>
</organism>
<dbReference type="InterPro" id="IPR025449">
    <property type="entry name" value="JetB"/>
</dbReference>
<protein>
    <recommendedName>
        <fullName evidence="4">DUF4194 domain-containing protein</fullName>
    </recommendedName>
</protein>
<reference evidence="2 3" key="1">
    <citation type="submission" date="2018-05" db="EMBL/GenBank/DDBJ databases">
        <title>Complete Genome Sequence of Methylobacterium sp. 17Sr1-43.</title>
        <authorList>
            <person name="Srinivasan S."/>
        </authorList>
    </citation>
    <scope>NUCLEOTIDE SEQUENCE [LARGE SCALE GENOMIC DNA]</scope>
    <source>
        <strain evidence="2 3">17Sr1-43</strain>
    </source>
</reference>
<dbReference type="Pfam" id="PF13835">
    <property type="entry name" value="DUF4194"/>
    <property type="match status" value="1"/>
</dbReference>
<dbReference type="OrthoDB" id="7903983at2"/>
<evidence type="ECO:0000313" key="3">
    <source>
        <dbReference type="Proteomes" id="UP000246058"/>
    </source>
</evidence>
<dbReference type="RefSeq" id="WP_109953460.1">
    <property type="nucleotide sequence ID" value="NZ_CP029551.1"/>
</dbReference>